<gene>
    <name evidence="2" type="ORF">N0V87_003021</name>
</gene>
<name>A0A9W9C1V3_9PLEO</name>
<proteinExistence type="predicted"/>
<reference evidence="2" key="1">
    <citation type="submission" date="2022-10" db="EMBL/GenBank/DDBJ databases">
        <title>Tapping the CABI collections for fungal endophytes: first genome assemblies for Collariella, Neodidymelliopsis, Ascochyta clinopodiicola, Didymella pomorum, Didymosphaeria variabile, Neocosmospora piperis and Neocucurbitaria cava.</title>
        <authorList>
            <person name="Hill R."/>
        </authorList>
    </citation>
    <scope>NUCLEOTIDE SEQUENCE</scope>
    <source>
        <strain evidence="2">IMI 360193</strain>
    </source>
</reference>
<comment type="caution">
    <text evidence="2">The sequence shown here is derived from an EMBL/GenBank/DDBJ whole genome shotgun (WGS) entry which is preliminary data.</text>
</comment>
<organism evidence="2 3">
    <name type="scientific">Didymella glomerata</name>
    <dbReference type="NCBI Taxonomy" id="749621"/>
    <lineage>
        <taxon>Eukaryota</taxon>
        <taxon>Fungi</taxon>
        <taxon>Dikarya</taxon>
        <taxon>Ascomycota</taxon>
        <taxon>Pezizomycotina</taxon>
        <taxon>Dothideomycetes</taxon>
        <taxon>Pleosporomycetidae</taxon>
        <taxon>Pleosporales</taxon>
        <taxon>Pleosporineae</taxon>
        <taxon>Didymellaceae</taxon>
        <taxon>Didymella</taxon>
    </lineage>
</organism>
<protein>
    <submittedName>
        <fullName evidence="2">Uncharacterized protein</fullName>
    </submittedName>
</protein>
<evidence type="ECO:0000256" key="1">
    <source>
        <dbReference type="SAM" id="MobiDB-lite"/>
    </source>
</evidence>
<sequence length="304" mass="34192">MALLHEEAASYFYQQTGIDISLMEAATTHATILPPMPDRYLRYSRKLIVNFRVRGLKRVHEQAQRLVAMADHCASVTTLTLNVTSTDSMVVSNTLDEYVLHASHPLTSALQHLLSRSAIHSIRVNLQRVRFAPGVSHQLASDDRLKVFTSEPSIERPMYGHGTQDHLRELDLGSQEIADAEDLQCEDYDDGLPSISTLNTALSELDYFSPTEDLGNLDHPADDEHSKPSSDEMMFDMGDLDEASEDELTEDDDVDDEEMGEIDDIEAIVDNLVQVHQQRLTCKDVCYMTNLAPNMLRVWSESLL</sequence>
<dbReference type="EMBL" id="JAPEUV010000020">
    <property type="protein sequence ID" value="KAJ4339821.1"/>
    <property type="molecule type" value="Genomic_DNA"/>
</dbReference>
<dbReference type="AlphaFoldDB" id="A0A9W9C1V3"/>
<feature type="compositionally biased region" description="Basic and acidic residues" evidence="1">
    <location>
        <begin position="219"/>
        <end position="230"/>
    </location>
</feature>
<dbReference type="Proteomes" id="UP001140562">
    <property type="component" value="Unassembled WGS sequence"/>
</dbReference>
<evidence type="ECO:0000313" key="3">
    <source>
        <dbReference type="Proteomes" id="UP001140562"/>
    </source>
</evidence>
<feature type="region of interest" description="Disordered" evidence="1">
    <location>
        <begin position="211"/>
        <end position="235"/>
    </location>
</feature>
<evidence type="ECO:0000313" key="2">
    <source>
        <dbReference type="EMBL" id="KAJ4339821.1"/>
    </source>
</evidence>
<accession>A0A9W9C1V3</accession>
<keyword evidence="3" id="KW-1185">Reference proteome</keyword>
<dbReference type="OrthoDB" id="62952at2759"/>